<accession>A0A917A7Y6</accession>
<comment type="cofactor">
    <cofactor evidence="1">
        <name>Zn(2+)</name>
        <dbReference type="ChEBI" id="CHEBI:29105"/>
    </cofactor>
</comment>
<evidence type="ECO:0000256" key="5">
    <source>
        <dbReference type="ARBA" id="ARBA00022833"/>
    </source>
</evidence>
<gene>
    <name evidence="8" type="ORF">GCM10011360_20060</name>
</gene>
<keyword evidence="7" id="KW-0732">Signal</keyword>
<name>A0A917A7Y6_9RHOB</name>
<dbReference type="RefSeq" id="WP_188477557.1">
    <property type="nucleotide sequence ID" value="NZ_BMFJ01000001.1"/>
</dbReference>
<feature type="signal peptide" evidence="7">
    <location>
        <begin position="1"/>
        <end position="23"/>
    </location>
</feature>
<evidence type="ECO:0000256" key="6">
    <source>
        <dbReference type="ARBA" id="ARBA00023049"/>
    </source>
</evidence>
<keyword evidence="9" id="KW-1185">Reference proteome</keyword>
<dbReference type="GO" id="GO:0046872">
    <property type="term" value="F:metal ion binding"/>
    <property type="evidence" value="ECO:0007669"/>
    <property type="project" value="UniProtKB-KW"/>
</dbReference>
<dbReference type="Proteomes" id="UP000612855">
    <property type="component" value="Unassembled WGS sequence"/>
</dbReference>
<dbReference type="InterPro" id="IPR001577">
    <property type="entry name" value="Peptidase_M8"/>
</dbReference>
<keyword evidence="6" id="KW-0482">Metalloprotease</keyword>
<organism evidence="8 9">
    <name type="scientific">Primorskyibacter flagellatus</name>
    <dbReference type="NCBI Taxonomy" id="1387277"/>
    <lineage>
        <taxon>Bacteria</taxon>
        <taxon>Pseudomonadati</taxon>
        <taxon>Pseudomonadota</taxon>
        <taxon>Alphaproteobacteria</taxon>
        <taxon>Rhodobacterales</taxon>
        <taxon>Roseobacteraceae</taxon>
        <taxon>Primorskyibacter</taxon>
    </lineage>
</organism>
<sequence>MARKTLIAGLVAGTLAVPGAAGASTFNISLSVDASFSADQISVFNSIVAAIEKRIVGYLEPIAGFTGPVIAVNTFTEAASGTLAYATVSGIKTSASYVYASSGSVTFDTADLTRLEDKGHLGTIFGHELAHALGFGTLWNSTGITGAPSPYPWQDLYVNGSGQYTGAFGLAAYRKECDASATFVPVELTGGMGTANAHWDERWACGSDAVMTGMINLNQPAVLTETTIASFADLGYVVLPPVPLPAGGLLLISAFGAAAALRRRSAEPAEAEQGLPSGADLR</sequence>
<dbReference type="Gene3D" id="3.90.132.10">
    <property type="entry name" value="Leishmanolysin , domain 2"/>
    <property type="match status" value="1"/>
</dbReference>
<evidence type="ECO:0000256" key="4">
    <source>
        <dbReference type="ARBA" id="ARBA00022801"/>
    </source>
</evidence>
<keyword evidence="4" id="KW-0378">Hydrolase</keyword>
<keyword evidence="2" id="KW-0645">Protease</keyword>
<protein>
    <submittedName>
        <fullName evidence="8">PEP-CTERM domain protein</fullName>
    </submittedName>
</protein>
<dbReference type="EMBL" id="BMFJ01000001">
    <property type="protein sequence ID" value="GGE32122.1"/>
    <property type="molecule type" value="Genomic_DNA"/>
</dbReference>
<dbReference type="NCBIfam" id="TIGR03370">
    <property type="entry name" value="VPLPA-CTERM"/>
    <property type="match status" value="1"/>
</dbReference>
<evidence type="ECO:0000313" key="9">
    <source>
        <dbReference type="Proteomes" id="UP000612855"/>
    </source>
</evidence>
<dbReference type="Pfam" id="PF01457">
    <property type="entry name" value="Peptidase_M8"/>
    <property type="match status" value="1"/>
</dbReference>
<dbReference type="GO" id="GO:0007155">
    <property type="term" value="P:cell adhesion"/>
    <property type="evidence" value="ECO:0007669"/>
    <property type="project" value="InterPro"/>
</dbReference>
<keyword evidence="3" id="KW-0479">Metal-binding</keyword>
<dbReference type="AlphaFoldDB" id="A0A917A7Y6"/>
<dbReference type="GO" id="GO:0016020">
    <property type="term" value="C:membrane"/>
    <property type="evidence" value="ECO:0007669"/>
    <property type="project" value="InterPro"/>
</dbReference>
<evidence type="ECO:0000256" key="2">
    <source>
        <dbReference type="ARBA" id="ARBA00022670"/>
    </source>
</evidence>
<proteinExistence type="predicted"/>
<dbReference type="GO" id="GO:0004222">
    <property type="term" value="F:metalloendopeptidase activity"/>
    <property type="evidence" value="ECO:0007669"/>
    <property type="project" value="InterPro"/>
</dbReference>
<evidence type="ECO:0000313" key="8">
    <source>
        <dbReference type="EMBL" id="GGE32122.1"/>
    </source>
</evidence>
<evidence type="ECO:0000256" key="7">
    <source>
        <dbReference type="SAM" id="SignalP"/>
    </source>
</evidence>
<reference evidence="9" key="1">
    <citation type="journal article" date="2019" name="Int. J. Syst. Evol. Microbiol.">
        <title>The Global Catalogue of Microorganisms (GCM) 10K type strain sequencing project: providing services to taxonomists for standard genome sequencing and annotation.</title>
        <authorList>
            <consortium name="The Broad Institute Genomics Platform"/>
            <consortium name="The Broad Institute Genome Sequencing Center for Infectious Disease"/>
            <person name="Wu L."/>
            <person name="Ma J."/>
        </authorList>
    </citation>
    <scope>NUCLEOTIDE SEQUENCE [LARGE SCALE GENOMIC DNA]</scope>
    <source>
        <strain evidence="9">CGMCC 1.12664</strain>
    </source>
</reference>
<evidence type="ECO:0000256" key="3">
    <source>
        <dbReference type="ARBA" id="ARBA00022723"/>
    </source>
</evidence>
<dbReference type="InterPro" id="IPR022472">
    <property type="entry name" value="VPLPA-CTERM"/>
</dbReference>
<feature type="chain" id="PRO_5037011787" evidence="7">
    <location>
        <begin position="24"/>
        <end position="282"/>
    </location>
</feature>
<keyword evidence="5" id="KW-0862">Zinc</keyword>
<evidence type="ECO:0000256" key="1">
    <source>
        <dbReference type="ARBA" id="ARBA00001947"/>
    </source>
</evidence>
<comment type="caution">
    <text evidence="8">The sequence shown here is derived from an EMBL/GenBank/DDBJ whole genome shotgun (WGS) entry which is preliminary data.</text>
</comment>
<dbReference type="GO" id="GO:0006508">
    <property type="term" value="P:proteolysis"/>
    <property type="evidence" value="ECO:0007669"/>
    <property type="project" value="UniProtKB-KW"/>
</dbReference>
<dbReference type="SUPFAM" id="SSF55486">
    <property type="entry name" value="Metalloproteases ('zincins'), catalytic domain"/>
    <property type="match status" value="1"/>
</dbReference>